<dbReference type="Pfam" id="PF12704">
    <property type="entry name" value="MacB_PCD"/>
    <property type="match status" value="1"/>
</dbReference>
<keyword evidence="6 7" id="KW-0472">Membrane</keyword>
<dbReference type="RefSeq" id="WP_059518872.1">
    <property type="nucleotide sequence ID" value="NZ_LOWA01000037.1"/>
</dbReference>
<keyword evidence="11" id="KW-1185">Reference proteome</keyword>
<evidence type="ECO:0000256" key="1">
    <source>
        <dbReference type="ARBA" id="ARBA00004651"/>
    </source>
</evidence>
<reference evidence="10 11" key="1">
    <citation type="submission" date="2015-11" db="EMBL/GenBank/DDBJ databases">
        <title>Expanding the genomic diversity of Burkholderia species for the development of highly accurate diagnostics.</title>
        <authorList>
            <person name="Sahl J."/>
            <person name="Keim P."/>
            <person name="Wagner D."/>
        </authorList>
    </citation>
    <scope>NUCLEOTIDE SEQUENCE [LARGE SCALE GENOMIC DNA]</scope>
    <source>
        <strain evidence="10 11">TSV85</strain>
    </source>
</reference>
<dbReference type="PANTHER" id="PTHR30489">
    <property type="entry name" value="LIPOPROTEIN-RELEASING SYSTEM TRANSMEMBRANE PROTEIN LOLE"/>
    <property type="match status" value="1"/>
</dbReference>
<feature type="transmembrane region" description="Helical" evidence="7">
    <location>
        <begin position="20"/>
        <end position="41"/>
    </location>
</feature>
<keyword evidence="5 7" id="KW-1133">Transmembrane helix</keyword>
<dbReference type="PANTHER" id="PTHR30489:SF0">
    <property type="entry name" value="LIPOPROTEIN-RELEASING SYSTEM TRANSMEMBRANE PROTEIN LOLE"/>
    <property type="match status" value="1"/>
</dbReference>
<dbReference type="InterPro" id="IPR025857">
    <property type="entry name" value="MacB_PCD"/>
</dbReference>
<name>A0A103DZT9_9BURK</name>
<evidence type="ECO:0000256" key="5">
    <source>
        <dbReference type="ARBA" id="ARBA00022989"/>
    </source>
</evidence>
<evidence type="ECO:0000259" key="9">
    <source>
        <dbReference type="Pfam" id="PF12704"/>
    </source>
</evidence>
<keyword evidence="4 7" id="KW-0812">Transmembrane</keyword>
<evidence type="ECO:0000256" key="4">
    <source>
        <dbReference type="ARBA" id="ARBA00022692"/>
    </source>
</evidence>
<keyword evidence="3" id="KW-1003">Cell membrane</keyword>
<comment type="caution">
    <text evidence="10">The sequence shown here is derived from an EMBL/GenBank/DDBJ whole genome shotgun (WGS) entry which is preliminary data.</text>
</comment>
<evidence type="ECO:0000259" key="8">
    <source>
        <dbReference type="Pfam" id="PF02687"/>
    </source>
</evidence>
<evidence type="ECO:0000313" key="11">
    <source>
        <dbReference type="Proteomes" id="UP000062788"/>
    </source>
</evidence>
<protein>
    <submittedName>
        <fullName evidence="10">Uncharacterized protein</fullName>
    </submittedName>
</protein>
<evidence type="ECO:0000256" key="3">
    <source>
        <dbReference type="ARBA" id="ARBA00022475"/>
    </source>
</evidence>
<dbReference type="Proteomes" id="UP000062788">
    <property type="component" value="Unassembled WGS sequence"/>
</dbReference>
<dbReference type="GO" id="GO:0044874">
    <property type="term" value="P:lipoprotein localization to outer membrane"/>
    <property type="evidence" value="ECO:0007669"/>
    <property type="project" value="TreeGrafter"/>
</dbReference>
<gene>
    <name evidence="10" type="ORF">WS67_17975</name>
</gene>
<dbReference type="GO" id="GO:0098797">
    <property type="term" value="C:plasma membrane protein complex"/>
    <property type="evidence" value="ECO:0007669"/>
    <property type="project" value="TreeGrafter"/>
</dbReference>
<dbReference type="EMBL" id="LOWA01000037">
    <property type="protein sequence ID" value="KVE25782.1"/>
    <property type="molecule type" value="Genomic_DNA"/>
</dbReference>
<organism evidence="10 11">
    <name type="scientific">Burkholderia singularis</name>
    <dbReference type="NCBI Taxonomy" id="1503053"/>
    <lineage>
        <taxon>Bacteria</taxon>
        <taxon>Pseudomonadati</taxon>
        <taxon>Pseudomonadota</taxon>
        <taxon>Betaproteobacteria</taxon>
        <taxon>Burkholderiales</taxon>
        <taxon>Burkholderiaceae</taxon>
        <taxon>Burkholderia</taxon>
        <taxon>pseudomallei group</taxon>
    </lineage>
</organism>
<comment type="subcellular location">
    <subcellularLocation>
        <location evidence="1">Cell membrane</location>
        <topology evidence="1">Multi-pass membrane protein</topology>
    </subcellularLocation>
</comment>
<comment type="similarity">
    <text evidence="2">Belongs to the ABC-4 integral membrane protein family. LolC/E subfamily.</text>
</comment>
<evidence type="ECO:0000256" key="6">
    <source>
        <dbReference type="ARBA" id="ARBA00023136"/>
    </source>
</evidence>
<evidence type="ECO:0000256" key="2">
    <source>
        <dbReference type="ARBA" id="ARBA00005236"/>
    </source>
</evidence>
<dbReference type="InterPro" id="IPR003838">
    <property type="entry name" value="ABC3_permease_C"/>
</dbReference>
<dbReference type="AlphaFoldDB" id="A0A103DZT9"/>
<feature type="domain" description="ABC3 transporter permease C-terminal" evidence="8">
    <location>
        <begin position="273"/>
        <end position="398"/>
    </location>
</feature>
<feature type="transmembrane region" description="Helical" evidence="7">
    <location>
        <begin position="323"/>
        <end position="345"/>
    </location>
</feature>
<dbReference type="InterPro" id="IPR051447">
    <property type="entry name" value="Lipoprotein-release_system"/>
</dbReference>
<dbReference type="OrthoDB" id="9770036at2"/>
<sequence length="405" mass="42686">MNWSTFAWRNLWRNSRRTVLTMAMIGVAAFAASIALGYVIATFDAVREGSIDSGVGHVQVMHRGYLDLIGERPLQYGLTADEQAAARRALATLPGVATTAREIDFDGLISNGDLSYGFVGVGVEPQREPPGYFDYHAVQAGRYLAPAGAGTELVVGAELARKLGVHVGSVVQLMASTAHGGINATDAQIVGVMSTGNKDVDERIVNVTLPAAQALLRTDRISRVAVFLDRTRATPAVAAALRGALPALDVRTWDQLVSLYHQVVSLYRNQFSVFGAILSVTILLSMSNWILMSIVERRREISTLRALGVPAGTVRGVLIRETALLGLLGAATGIAAALLAMLALNHAHIHLPPPPGRVKPILLEFAVSPAALAIVEGAFIALGVAAAGLATAGLAKRNILEGLAS</sequence>
<accession>A0A103DZT9</accession>
<proteinExistence type="inferred from homology"/>
<feature type="transmembrane region" description="Helical" evidence="7">
    <location>
        <begin position="365"/>
        <end position="390"/>
    </location>
</feature>
<dbReference type="Pfam" id="PF02687">
    <property type="entry name" value="FtsX"/>
    <property type="match status" value="1"/>
</dbReference>
<feature type="transmembrane region" description="Helical" evidence="7">
    <location>
        <begin position="271"/>
        <end position="295"/>
    </location>
</feature>
<evidence type="ECO:0000313" key="10">
    <source>
        <dbReference type="EMBL" id="KVE25782.1"/>
    </source>
</evidence>
<evidence type="ECO:0000256" key="7">
    <source>
        <dbReference type="SAM" id="Phobius"/>
    </source>
</evidence>
<feature type="domain" description="MacB-like periplasmic core" evidence="9">
    <location>
        <begin position="18"/>
        <end position="242"/>
    </location>
</feature>